<reference evidence="2 3" key="1">
    <citation type="submission" date="2015-04" db="EMBL/GenBank/DDBJ databases">
        <title>Complete genome sequence of Schizopora paradoxa KUC8140, a cosmopolitan wood degrader in East Asia.</title>
        <authorList>
            <consortium name="DOE Joint Genome Institute"/>
            <person name="Min B."/>
            <person name="Park H."/>
            <person name="Jang Y."/>
            <person name="Kim J.-J."/>
            <person name="Kim K.H."/>
            <person name="Pangilinan J."/>
            <person name="Lipzen A."/>
            <person name="Riley R."/>
            <person name="Grigoriev I.V."/>
            <person name="Spatafora J.W."/>
            <person name="Choi I.-G."/>
        </authorList>
    </citation>
    <scope>NUCLEOTIDE SEQUENCE [LARGE SCALE GENOMIC DNA]</scope>
    <source>
        <strain evidence="2 3">KUC8140</strain>
    </source>
</reference>
<feature type="transmembrane region" description="Helical" evidence="1">
    <location>
        <begin position="96"/>
        <end position="117"/>
    </location>
</feature>
<keyword evidence="1" id="KW-0812">Transmembrane</keyword>
<gene>
    <name evidence="2" type="ORF">SCHPADRAFT_160170</name>
</gene>
<dbReference type="EMBL" id="KQ085903">
    <property type="protein sequence ID" value="KLO17562.1"/>
    <property type="molecule type" value="Genomic_DNA"/>
</dbReference>
<keyword evidence="1" id="KW-1133">Transmembrane helix</keyword>
<keyword evidence="1" id="KW-0472">Membrane</keyword>
<organism evidence="2 3">
    <name type="scientific">Schizopora paradoxa</name>
    <dbReference type="NCBI Taxonomy" id="27342"/>
    <lineage>
        <taxon>Eukaryota</taxon>
        <taxon>Fungi</taxon>
        <taxon>Dikarya</taxon>
        <taxon>Basidiomycota</taxon>
        <taxon>Agaricomycotina</taxon>
        <taxon>Agaricomycetes</taxon>
        <taxon>Hymenochaetales</taxon>
        <taxon>Schizoporaceae</taxon>
        <taxon>Schizopora</taxon>
    </lineage>
</organism>
<evidence type="ECO:0000256" key="1">
    <source>
        <dbReference type="SAM" id="Phobius"/>
    </source>
</evidence>
<evidence type="ECO:0000313" key="3">
    <source>
        <dbReference type="Proteomes" id="UP000053477"/>
    </source>
</evidence>
<name>A0A0H2S129_9AGAM</name>
<accession>A0A0H2S129</accession>
<evidence type="ECO:0000313" key="2">
    <source>
        <dbReference type="EMBL" id="KLO17562.1"/>
    </source>
</evidence>
<dbReference type="InParanoid" id="A0A0H2S129"/>
<sequence>MSWIMSTYQMHESVAGTLFCFILARSSAASRTFPLRYGVPATADSPMVLVVLPVIIVSTESLAFTCTCMCYQPCVDELAPIRDEETNNEETNNTSLTPLCPFFCICSAVIATIFFSLSPTGT</sequence>
<dbReference type="Proteomes" id="UP000053477">
    <property type="component" value="Unassembled WGS sequence"/>
</dbReference>
<proteinExistence type="predicted"/>
<keyword evidence="3" id="KW-1185">Reference proteome</keyword>
<protein>
    <submittedName>
        <fullName evidence="2">Uncharacterized protein</fullName>
    </submittedName>
</protein>
<dbReference type="AlphaFoldDB" id="A0A0H2S129"/>